<protein>
    <submittedName>
        <fullName evidence="4">Glycoside hydrolase family 16 protein</fullName>
    </submittedName>
</protein>
<dbReference type="Proteomes" id="UP000289411">
    <property type="component" value="Unassembled WGS sequence"/>
</dbReference>
<comment type="similarity">
    <text evidence="1">Belongs to the glycosyl hydrolase 16 family.</text>
</comment>
<evidence type="ECO:0000256" key="1">
    <source>
        <dbReference type="ARBA" id="ARBA00006865"/>
    </source>
</evidence>
<sequence length="323" mass="35725">MRAPGCRAARRRRPPQSRAGVERPGRAMMRETPMLHSAARRPAALRPTLAAFTVVACAVLSLATPAAAETAPKAKALDLSNFVLTFEDDFKYLDVSAHGPDTRWIAHTPWNGDFGDAAFDDPGPLGPFAASREGLTITAHKDAAGKWHSGLLASMDKDGPGQHGFAQRYGYFEIRAKLPDGPGVWPAFWLIGTQKETSSAEIDVFEYYGAFPTGFHSVEHIWEHGKDRLALDHITDISPNFFTSHFNRFGVMIDPQRTRFYLNGEEIWDTPTPPEYRQPMYMLVNLALGGGWPIDKLVSPAVMAVDYVRVYRDKALPETATAP</sequence>
<proteinExistence type="inferred from homology"/>
<name>A0A4Q2R8Z7_9HYPH</name>
<feature type="domain" description="GH16" evidence="3">
    <location>
        <begin position="77"/>
        <end position="316"/>
    </location>
</feature>
<dbReference type="InterPro" id="IPR000757">
    <property type="entry name" value="Beta-glucanase-like"/>
</dbReference>
<evidence type="ECO:0000313" key="5">
    <source>
        <dbReference type="Proteomes" id="UP000289411"/>
    </source>
</evidence>
<dbReference type="InterPro" id="IPR050546">
    <property type="entry name" value="Glycosyl_Hydrlase_16"/>
</dbReference>
<keyword evidence="5" id="KW-1185">Reference proteome</keyword>
<dbReference type="Gene3D" id="2.60.120.200">
    <property type="match status" value="1"/>
</dbReference>
<dbReference type="CDD" id="cd08023">
    <property type="entry name" value="GH16_laminarinase_like"/>
    <property type="match status" value="1"/>
</dbReference>
<dbReference type="PROSITE" id="PS51762">
    <property type="entry name" value="GH16_2"/>
    <property type="match status" value="1"/>
</dbReference>
<dbReference type="Pfam" id="PF00722">
    <property type="entry name" value="Glyco_hydro_16"/>
    <property type="match status" value="1"/>
</dbReference>
<comment type="caution">
    <text evidence="4">The sequence shown here is derived from an EMBL/GenBank/DDBJ whole genome shotgun (WGS) entry which is preliminary data.</text>
</comment>
<dbReference type="OrthoDB" id="9809583at2"/>
<keyword evidence="4" id="KW-0378">Hydrolase</keyword>
<feature type="region of interest" description="Disordered" evidence="2">
    <location>
        <begin position="1"/>
        <end position="29"/>
    </location>
</feature>
<accession>A0A4Q2R8Z7</accession>
<feature type="compositionally biased region" description="Basic and acidic residues" evidence="2">
    <location>
        <begin position="20"/>
        <end position="29"/>
    </location>
</feature>
<dbReference type="PANTHER" id="PTHR10963">
    <property type="entry name" value="GLYCOSYL HYDROLASE-RELATED"/>
    <property type="match status" value="1"/>
</dbReference>
<organism evidence="4 5">
    <name type="scientific">Lichenibacterium ramalinae</name>
    <dbReference type="NCBI Taxonomy" id="2316527"/>
    <lineage>
        <taxon>Bacteria</taxon>
        <taxon>Pseudomonadati</taxon>
        <taxon>Pseudomonadota</taxon>
        <taxon>Alphaproteobacteria</taxon>
        <taxon>Hyphomicrobiales</taxon>
        <taxon>Lichenihabitantaceae</taxon>
        <taxon>Lichenibacterium</taxon>
    </lineage>
</organism>
<dbReference type="InterPro" id="IPR013320">
    <property type="entry name" value="ConA-like_dom_sf"/>
</dbReference>
<dbReference type="AlphaFoldDB" id="A0A4Q2R8Z7"/>
<dbReference type="EMBL" id="QYBC01000015">
    <property type="protein sequence ID" value="RYB03255.1"/>
    <property type="molecule type" value="Genomic_DNA"/>
</dbReference>
<dbReference type="GO" id="GO:0004553">
    <property type="term" value="F:hydrolase activity, hydrolyzing O-glycosyl compounds"/>
    <property type="evidence" value="ECO:0007669"/>
    <property type="project" value="InterPro"/>
</dbReference>
<dbReference type="PANTHER" id="PTHR10963:SF55">
    <property type="entry name" value="GLYCOSIDE HYDROLASE FAMILY 16 PROTEIN"/>
    <property type="match status" value="1"/>
</dbReference>
<gene>
    <name evidence="4" type="ORF">D3272_17680</name>
</gene>
<dbReference type="SUPFAM" id="SSF49899">
    <property type="entry name" value="Concanavalin A-like lectins/glucanases"/>
    <property type="match status" value="1"/>
</dbReference>
<evidence type="ECO:0000259" key="3">
    <source>
        <dbReference type="PROSITE" id="PS51762"/>
    </source>
</evidence>
<reference evidence="4 5" key="1">
    <citation type="submission" date="2018-09" db="EMBL/GenBank/DDBJ databases">
        <authorList>
            <person name="Grouzdev D.S."/>
            <person name="Krutkina M.S."/>
        </authorList>
    </citation>
    <scope>NUCLEOTIDE SEQUENCE [LARGE SCALE GENOMIC DNA]</scope>
    <source>
        <strain evidence="4 5">RmlP001</strain>
    </source>
</reference>
<evidence type="ECO:0000256" key="2">
    <source>
        <dbReference type="SAM" id="MobiDB-lite"/>
    </source>
</evidence>
<dbReference type="GO" id="GO:0005975">
    <property type="term" value="P:carbohydrate metabolic process"/>
    <property type="evidence" value="ECO:0007669"/>
    <property type="project" value="InterPro"/>
</dbReference>
<evidence type="ECO:0000313" key="4">
    <source>
        <dbReference type="EMBL" id="RYB03255.1"/>
    </source>
</evidence>
<reference evidence="4 5" key="2">
    <citation type="submission" date="2019-02" db="EMBL/GenBank/DDBJ databases">
        <title>'Lichenibacterium ramalinii' gen. nov. sp. nov., 'Lichenibacterium minor' gen. nov. sp. nov.</title>
        <authorList>
            <person name="Pankratov T."/>
        </authorList>
    </citation>
    <scope>NUCLEOTIDE SEQUENCE [LARGE SCALE GENOMIC DNA]</scope>
    <source>
        <strain evidence="4 5">RmlP001</strain>
    </source>
</reference>